<dbReference type="Gene3D" id="1.10.405.20">
    <property type="match status" value="1"/>
</dbReference>
<name>A0A6A6DTP0_9PEZI</name>
<evidence type="ECO:0000313" key="2">
    <source>
        <dbReference type="Proteomes" id="UP000800200"/>
    </source>
</evidence>
<dbReference type="InterPro" id="IPR036188">
    <property type="entry name" value="FAD/NAD-bd_sf"/>
</dbReference>
<dbReference type="AlphaFoldDB" id="A0A6A6DTP0"/>
<gene>
    <name evidence="1" type="ORF">K469DRAFT_728596</name>
</gene>
<dbReference type="Gene3D" id="3.50.50.60">
    <property type="entry name" value="FAD/NAD(P)-binding domain"/>
    <property type="match status" value="1"/>
</dbReference>
<keyword evidence="2" id="KW-1185">Reference proteome</keyword>
<dbReference type="EMBL" id="ML994648">
    <property type="protein sequence ID" value="KAF2182433.1"/>
    <property type="molecule type" value="Genomic_DNA"/>
</dbReference>
<organism evidence="1 2">
    <name type="scientific">Zopfia rhizophila CBS 207.26</name>
    <dbReference type="NCBI Taxonomy" id="1314779"/>
    <lineage>
        <taxon>Eukaryota</taxon>
        <taxon>Fungi</taxon>
        <taxon>Dikarya</taxon>
        <taxon>Ascomycota</taxon>
        <taxon>Pezizomycotina</taxon>
        <taxon>Dothideomycetes</taxon>
        <taxon>Dothideomycetes incertae sedis</taxon>
        <taxon>Zopfiaceae</taxon>
        <taxon>Zopfia</taxon>
    </lineage>
</organism>
<dbReference type="SUPFAM" id="SSF51905">
    <property type="entry name" value="FAD/NAD(P)-binding domain"/>
    <property type="match status" value="1"/>
</dbReference>
<dbReference type="Proteomes" id="UP000800200">
    <property type="component" value="Unassembled WGS sequence"/>
</dbReference>
<dbReference type="OrthoDB" id="68575at2759"/>
<protein>
    <submittedName>
        <fullName evidence="1">Uncharacterized protein</fullName>
    </submittedName>
</protein>
<accession>A0A6A6DTP0</accession>
<proteinExistence type="predicted"/>
<evidence type="ECO:0000313" key="1">
    <source>
        <dbReference type="EMBL" id="KAF2182433.1"/>
    </source>
</evidence>
<sequence length="309" mass="34664">MRGFRRRNLTVISKACLQSSKSTPGVDTSSFHPQNIITRNVAIIGVGSSGTYAAIRLKDKGKSIIVVVRNYFACFNIPRAKLDPKRVSAPRATYDFRIGKSVTNESSDPQAVGAAFQAYTEELLKYPSLNGGLFLPEPMPEDLYLPFGDFVKKYNIEAAVPTIAQFNPGLGNALTVPTIEMIRSRLLQTARKKLVIAKKLLITIPPKLDFLEAIDTNKEEKDIFPYVCNGAQDSPYNLPRFRHYTKSNLLRFLGYHLVFYKNPGTFNQTDPEFVVYSSHAPFYPQLDVEQIKRVWVAGEEEYVVEGAGQ</sequence>
<reference evidence="1" key="1">
    <citation type="journal article" date="2020" name="Stud. Mycol.">
        <title>101 Dothideomycetes genomes: a test case for predicting lifestyles and emergence of pathogens.</title>
        <authorList>
            <person name="Haridas S."/>
            <person name="Albert R."/>
            <person name="Binder M."/>
            <person name="Bloem J."/>
            <person name="Labutti K."/>
            <person name="Salamov A."/>
            <person name="Andreopoulos B."/>
            <person name="Baker S."/>
            <person name="Barry K."/>
            <person name="Bills G."/>
            <person name="Bluhm B."/>
            <person name="Cannon C."/>
            <person name="Castanera R."/>
            <person name="Culley D."/>
            <person name="Daum C."/>
            <person name="Ezra D."/>
            <person name="Gonzalez J."/>
            <person name="Henrissat B."/>
            <person name="Kuo A."/>
            <person name="Liang C."/>
            <person name="Lipzen A."/>
            <person name="Lutzoni F."/>
            <person name="Magnuson J."/>
            <person name="Mondo S."/>
            <person name="Nolan M."/>
            <person name="Ohm R."/>
            <person name="Pangilinan J."/>
            <person name="Park H.-J."/>
            <person name="Ramirez L."/>
            <person name="Alfaro M."/>
            <person name="Sun H."/>
            <person name="Tritt A."/>
            <person name="Yoshinaga Y."/>
            <person name="Zwiers L.-H."/>
            <person name="Turgeon B."/>
            <person name="Goodwin S."/>
            <person name="Spatafora J."/>
            <person name="Crous P."/>
            <person name="Grigoriev I."/>
        </authorList>
    </citation>
    <scope>NUCLEOTIDE SEQUENCE</scope>
    <source>
        <strain evidence="1">CBS 207.26</strain>
    </source>
</reference>